<dbReference type="eggNOG" id="arCOG02231">
    <property type="taxonomic scope" value="Archaea"/>
</dbReference>
<dbReference type="AlphaFoldDB" id="A0A075LVN7"/>
<keyword evidence="3" id="KW-1185">Reference proteome</keyword>
<dbReference type="InterPro" id="IPR028348">
    <property type="entry name" value="FAD-binding_protein"/>
</dbReference>
<dbReference type="Gene3D" id="3.50.50.60">
    <property type="entry name" value="FAD/NAD(P)-binding domain"/>
    <property type="match status" value="3"/>
</dbReference>
<sequence length="534" mass="59714">MSLPEFFTYKCLKFYNVLDIINIKMFKIFTKSARFIRGFQLILVREIVNAFYNEKEFDVVIIGAGPAGLFAAYELAEKSDFKVLVIDEGGDIEQRMCPMDELGYCVGCKPCHIMSGVGGAGGLSDGTVNLRPDIGGDLTELTHDENYSWQLIWEVDQILLKHGAPQRIFKGNEDQIKEWEKRAAQAGVKFIPIIQRHIGSDHTKDVIKSIKDYLAEKGVKFMLWTRVEEFSKGEVVAKRGDSTFKIKAKYIIVAPGRGGAGWFHDVAQKIGLKSRHGPIDVGVRVEVPAIVMEEITSINHDPKFHIYTDTYDDFVRTFCTNPNGFVVEEKYNSYIGVNGHSMRDKKSNNTNFAFLTRIELTEPVEDTTAYGKSIAQLATTIGGGKPIIQRLGDLRRGRRSTWSRIRKSDVEPTLRHVTPGDVAMALPHRVVTNIIEGLEKLDKVIPGVASDHTLLYAPEIKYYAMRAEVNMDLETSIENIFAAGDGAGLSRDITNAAATGLLAARGILKKEGVYTDKDFKKHGNWKKLIEDLEA</sequence>
<dbReference type="Pfam" id="PF21688">
    <property type="entry name" value="FAD-depend_C"/>
    <property type="match status" value="1"/>
</dbReference>
<dbReference type="InterPro" id="IPR036188">
    <property type="entry name" value="FAD/NAD-bd_sf"/>
</dbReference>
<organism evidence="2 3">
    <name type="scientific">Palaeococcus pacificus DY20341</name>
    <dbReference type="NCBI Taxonomy" id="1343739"/>
    <lineage>
        <taxon>Archaea</taxon>
        <taxon>Methanobacteriati</taxon>
        <taxon>Methanobacteriota</taxon>
        <taxon>Thermococci</taxon>
        <taxon>Thermococcales</taxon>
        <taxon>Thermococcaceae</taxon>
        <taxon>Palaeococcus</taxon>
    </lineage>
</organism>
<proteinExistence type="predicted"/>
<reference evidence="3" key="1">
    <citation type="submission" date="2013-06" db="EMBL/GenBank/DDBJ databases">
        <title>Complete Genome Sequence of Hyperthermophilic Palaeococcus pacificus DY20341T, Isolated from a Deep-Sea Hydrothermal Sediments.</title>
        <authorList>
            <person name="Zeng X."/>
            <person name="Shao Z."/>
        </authorList>
    </citation>
    <scope>NUCLEOTIDE SEQUENCE [LARGE SCALE GENOMIC DNA]</scope>
    <source>
        <strain evidence="3">DY20341</strain>
    </source>
</reference>
<dbReference type="SUPFAM" id="SSF51905">
    <property type="entry name" value="FAD/NAD(P)-binding domain"/>
    <property type="match status" value="1"/>
</dbReference>
<evidence type="ECO:0000313" key="2">
    <source>
        <dbReference type="EMBL" id="AIF70206.1"/>
    </source>
</evidence>
<dbReference type="STRING" id="1343739.PAP_09140"/>
<dbReference type="Proteomes" id="UP000027981">
    <property type="component" value="Chromosome"/>
</dbReference>
<dbReference type="PANTHER" id="PTHR43106">
    <property type="entry name" value="DEHYDROGENASE-RELATED"/>
    <property type="match status" value="1"/>
</dbReference>
<evidence type="ECO:0000259" key="1">
    <source>
        <dbReference type="Pfam" id="PF21688"/>
    </source>
</evidence>
<dbReference type="EMBL" id="CP006019">
    <property type="protein sequence ID" value="AIF70206.1"/>
    <property type="molecule type" value="Genomic_DNA"/>
</dbReference>
<reference evidence="2 3" key="2">
    <citation type="journal article" date="2015" name="Genome Announc.">
        <title>Complete Genome Sequence of Hyperthermophilic Piezophilic Archaeon Palaeococcus pacificus DY20341T, Isolated from Deep-Sea Hydrothermal Sediments.</title>
        <authorList>
            <person name="Zeng X."/>
            <person name="Jebbar M."/>
            <person name="Shao Z."/>
        </authorList>
    </citation>
    <scope>NUCLEOTIDE SEQUENCE [LARGE SCALE GENOMIC DNA]</scope>
    <source>
        <strain evidence="2 3">DY20341</strain>
    </source>
</reference>
<gene>
    <name evidence="2" type="ORF">PAP_09140</name>
</gene>
<dbReference type="PANTHER" id="PTHR43106:SF1">
    <property type="entry name" value="DEHYDROGENASE-RELATED"/>
    <property type="match status" value="1"/>
</dbReference>
<feature type="domain" description="FAD-dependent protein C-terminal" evidence="1">
    <location>
        <begin position="280"/>
        <end position="460"/>
    </location>
</feature>
<dbReference type="InterPro" id="IPR049516">
    <property type="entry name" value="FAD-depend_C"/>
</dbReference>
<dbReference type="PIRSF" id="PIRSF038984">
    <property type="entry name" value="FAD_binding_protein"/>
    <property type="match status" value="1"/>
</dbReference>
<name>A0A075LVN7_9EURY</name>
<protein>
    <submittedName>
        <fullName evidence="2">FAD-dependent oxidoreductase</fullName>
    </submittedName>
</protein>
<dbReference type="Pfam" id="PF01946">
    <property type="entry name" value="Thi4"/>
    <property type="match status" value="1"/>
</dbReference>
<evidence type="ECO:0000313" key="3">
    <source>
        <dbReference type="Proteomes" id="UP000027981"/>
    </source>
</evidence>
<dbReference type="PRINTS" id="PR00368">
    <property type="entry name" value="FADPNR"/>
</dbReference>
<dbReference type="HOGENOM" id="CLU_046973_1_0_2"/>
<accession>A0A075LVN7</accession>
<dbReference type="KEGG" id="ppac:PAP_09140"/>